<keyword evidence="3" id="KW-1185">Reference proteome</keyword>
<dbReference type="Proteomes" id="UP001218218">
    <property type="component" value="Unassembled WGS sequence"/>
</dbReference>
<organism evidence="2 3">
    <name type="scientific">Mycena albidolilacea</name>
    <dbReference type="NCBI Taxonomy" id="1033008"/>
    <lineage>
        <taxon>Eukaryota</taxon>
        <taxon>Fungi</taxon>
        <taxon>Dikarya</taxon>
        <taxon>Basidiomycota</taxon>
        <taxon>Agaricomycotina</taxon>
        <taxon>Agaricomycetes</taxon>
        <taxon>Agaricomycetidae</taxon>
        <taxon>Agaricales</taxon>
        <taxon>Marasmiineae</taxon>
        <taxon>Mycenaceae</taxon>
        <taxon>Mycena</taxon>
    </lineage>
</organism>
<evidence type="ECO:0000313" key="2">
    <source>
        <dbReference type="EMBL" id="KAJ7304707.1"/>
    </source>
</evidence>
<comment type="caution">
    <text evidence="2">The sequence shown here is derived from an EMBL/GenBank/DDBJ whole genome shotgun (WGS) entry which is preliminary data.</text>
</comment>
<evidence type="ECO:0000313" key="3">
    <source>
        <dbReference type="Proteomes" id="UP001218218"/>
    </source>
</evidence>
<protein>
    <recommendedName>
        <fullName evidence="4">Secreted protein</fullName>
    </recommendedName>
</protein>
<dbReference type="AlphaFoldDB" id="A0AAD7E9G7"/>
<gene>
    <name evidence="2" type="ORF">DFH08DRAFT_902975</name>
</gene>
<feature type="chain" id="PRO_5042186111" description="Secreted protein" evidence="1">
    <location>
        <begin position="23"/>
        <end position="87"/>
    </location>
</feature>
<accession>A0AAD7E9G7</accession>
<name>A0AAD7E9G7_9AGAR</name>
<feature type="signal peptide" evidence="1">
    <location>
        <begin position="1"/>
        <end position="22"/>
    </location>
</feature>
<dbReference type="EMBL" id="JARIHO010000099">
    <property type="protein sequence ID" value="KAJ7304707.1"/>
    <property type="molecule type" value="Genomic_DNA"/>
</dbReference>
<keyword evidence="1" id="KW-0732">Signal</keyword>
<proteinExistence type="predicted"/>
<reference evidence="2" key="1">
    <citation type="submission" date="2023-03" db="EMBL/GenBank/DDBJ databases">
        <title>Massive genome expansion in bonnet fungi (Mycena s.s.) driven by repeated elements and novel gene families across ecological guilds.</title>
        <authorList>
            <consortium name="Lawrence Berkeley National Laboratory"/>
            <person name="Harder C.B."/>
            <person name="Miyauchi S."/>
            <person name="Viragh M."/>
            <person name="Kuo A."/>
            <person name="Thoen E."/>
            <person name="Andreopoulos B."/>
            <person name="Lu D."/>
            <person name="Skrede I."/>
            <person name="Drula E."/>
            <person name="Henrissat B."/>
            <person name="Morin E."/>
            <person name="Kohler A."/>
            <person name="Barry K."/>
            <person name="LaButti K."/>
            <person name="Morin E."/>
            <person name="Salamov A."/>
            <person name="Lipzen A."/>
            <person name="Mereny Z."/>
            <person name="Hegedus B."/>
            <person name="Baldrian P."/>
            <person name="Stursova M."/>
            <person name="Weitz H."/>
            <person name="Taylor A."/>
            <person name="Grigoriev I.V."/>
            <person name="Nagy L.G."/>
            <person name="Martin F."/>
            <person name="Kauserud H."/>
        </authorList>
    </citation>
    <scope>NUCLEOTIDE SEQUENCE</scope>
    <source>
        <strain evidence="2">CBHHK002</strain>
    </source>
</reference>
<sequence>MSTTRLLKTIYFSLSLACPCQPTDTSGTHSSMLSPVAIRFVTDKLWASAPACTAASFHPIISCYIQFSMSSNPFSRHFSHIYVQFQG</sequence>
<evidence type="ECO:0008006" key="4">
    <source>
        <dbReference type="Google" id="ProtNLM"/>
    </source>
</evidence>
<evidence type="ECO:0000256" key="1">
    <source>
        <dbReference type="SAM" id="SignalP"/>
    </source>
</evidence>